<keyword evidence="2" id="KW-1185">Reference proteome</keyword>
<accession>A0ABQ8TBP5</accession>
<reference evidence="1 2" key="1">
    <citation type="journal article" date="2022" name="Allergy">
        <title>Genome assembly and annotation of Periplaneta americana reveal a comprehensive cockroach allergen profile.</title>
        <authorList>
            <person name="Wang L."/>
            <person name="Xiong Q."/>
            <person name="Saelim N."/>
            <person name="Wang L."/>
            <person name="Nong W."/>
            <person name="Wan A.T."/>
            <person name="Shi M."/>
            <person name="Liu X."/>
            <person name="Cao Q."/>
            <person name="Hui J.H.L."/>
            <person name="Sookrung N."/>
            <person name="Leung T.F."/>
            <person name="Tungtrongchitr A."/>
            <person name="Tsui S.K.W."/>
        </authorList>
    </citation>
    <scope>NUCLEOTIDE SEQUENCE [LARGE SCALE GENOMIC DNA]</scope>
    <source>
        <strain evidence="1">PWHHKU_190912</strain>
    </source>
</reference>
<sequence length="100" mass="11003">MFTGSYDNGDVSYSLMSLCFACMGQIVVDVSGEDEESDFILKQYLLLHKKVDPLWSGQHCDMVQATTHASAPSIQLCVCHLSHPSARSFLFQHGTSGCSR</sequence>
<dbReference type="EMBL" id="JAJSOF020000013">
    <property type="protein sequence ID" value="KAJ4443511.1"/>
    <property type="molecule type" value="Genomic_DNA"/>
</dbReference>
<evidence type="ECO:0000313" key="1">
    <source>
        <dbReference type="EMBL" id="KAJ4443511.1"/>
    </source>
</evidence>
<protein>
    <submittedName>
        <fullName evidence="1">Uncharacterized protein</fullName>
    </submittedName>
</protein>
<evidence type="ECO:0000313" key="2">
    <source>
        <dbReference type="Proteomes" id="UP001148838"/>
    </source>
</evidence>
<gene>
    <name evidence="1" type="ORF">ANN_05183</name>
</gene>
<organism evidence="1 2">
    <name type="scientific">Periplaneta americana</name>
    <name type="common">American cockroach</name>
    <name type="synonym">Blatta americana</name>
    <dbReference type="NCBI Taxonomy" id="6978"/>
    <lineage>
        <taxon>Eukaryota</taxon>
        <taxon>Metazoa</taxon>
        <taxon>Ecdysozoa</taxon>
        <taxon>Arthropoda</taxon>
        <taxon>Hexapoda</taxon>
        <taxon>Insecta</taxon>
        <taxon>Pterygota</taxon>
        <taxon>Neoptera</taxon>
        <taxon>Polyneoptera</taxon>
        <taxon>Dictyoptera</taxon>
        <taxon>Blattodea</taxon>
        <taxon>Blattoidea</taxon>
        <taxon>Blattidae</taxon>
        <taxon>Blattinae</taxon>
        <taxon>Periplaneta</taxon>
    </lineage>
</organism>
<comment type="caution">
    <text evidence="1">The sequence shown here is derived from an EMBL/GenBank/DDBJ whole genome shotgun (WGS) entry which is preliminary data.</text>
</comment>
<name>A0ABQ8TBP5_PERAM</name>
<dbReference type="Proteomes" id="UP001148838">
    <property type="component" value="Unassembled WGS sequence"/>
</dbReference>
<proteinExistence type="predicted"/>